<dbReference type="PANTHER" id="PTHR30118:SF6">
    <property type="entry name" value="HTH-TYPE TRANSCRIPTIONAL REGULATOR LEUO"/>
    <property type="match status" value="1"/>
</dbReference>
<dbReference type="Gene3D" id="3.40.190.10">
    <property type="entry name" value="Periplasmic binding protein-like II"/>
    <property type="match status" value="2"/>
</dbReference>
<dbReference type="Pfam" id="PF00126">
    <property type="entry name" value="HTH_1"/>
    <property type="match status" value="1"/>
</dbReference>
<keyword evidence="2" id="KW-0805">Transcription regulation</keyword>
<dbReference type="InterPro" id="IPR050389">
    <property type="entry name" value="LysR-type_TF"/>
</dbReference>
<comment type="similarity">
    <text evidence="1">Belongs to the LysR transcriptional regulatory family.</text>
</comment>
<dbReference type="SUPFAM" id="SSF46785">
    <property type="entry name" value="Winged helix' DNA-binding domain"/>
    <property type="match status" value="1"/>
</dbReference>
<dbReference type="RefSeq" id="WP_166862945.1">
    <property type="nucleotide sequence ID" value="NZ_JAAQOM010000018.1"/>
</dbReference>
<evidence type="ECO:0000256" key="1">
    <source>
        <dbReference type="ARBA" id="ARBA00009437"/>
    </source>
</evidence>
<accession>A0ABX0PHW8</accession>
<name>A0ABX0PHW8_9BURK</name>
<keyword evidence="4" id="KW-0804">Transcription</keyword>
<dbReference type="InterPro" id="IPR005119">
    <property type="entry name" value="LysR_subst-bd"/>
</dbReference>
<dbReference type="Proteomes" id="UP000716322">
    <property type="component" value="Unassembled WGS sequence"/>
</dbReference>
<evidence type="ECO:0000256" key="2">
    <source>
        <dbReference type="ARBA" id="ARBA00023015"/>
    </source>
</evidence>
<gene>
    <name evidence="6" type="ORF">HAV22_24980</name>
</gene>
<dbReference type="EMBL" id="JAAQOM010000018">
    <property type="protein sequence ID" value="NIA56881.1"/>
    <property type="molecule type" value="Genomic_DNA"/>
</dbReference>
<dbReference type="Pfam" id="PF03466">
    <property type="entry name" value="LysR_substrate"/>
    <property type="match status" value="1"/>
</dbReference>
<evidence type="ECO:0000313" key="7">
    <source>
        <dbReference type="Proteomes" id="UP000716322"/>
    </source>
</evidence>
<keyword evidence="7" id="KW-1185">Reference proteome</keyword>
<proteinExistence type="inferred from homology"/>
<feature type="domain" description="HTH lysR-type" evidence="5">
    <location>
        <begin position="6"/>
        <end position="63"/>
    </location>
</feature>
<dbReference type="InterPro" id="IPR036388">
    <property type="entry name" value="WH-like_DNA-bd_sf"/>
</dbReference>
<keyword evidence="3" id="KW-0238">DNA-binding</keyword>
<dbReference type="InterPro" id="IPR000847">
    <property type="entry name" value="LysR_HTH_N"/>
</dbReference>
<dbReference type="InterPro" id="IPR036390">
    <property type="entry name" value="WH_DNA-bd_sf"/>
</dbReference>
<dbReference type="Gene3D" id="1.10.10.10">
    <property type="entry name" value="Winged helix-like DNA-binding domain superfamily/Winged helix DNA-binding domain"/>
    <property type="match status" value="1"/>
</dbReference>
<dbReference type="SUPFAM" id="SSF53850">
    <property type="entry name" value="Periplasmic binding protein-like II"/>
    <property type="match status" value="1"/>
</dbReference>
<dbReference type="PANTHER" id="PTHR30118">
    <property type="entry name" value="HTH-TYPE TRANSCRIPTIONAL REGULATOR LEUO-RELATED"/>
    <property type="match status" value="1"/>
</dbReference>
<evidence type="ECO:0000256" key="3">
    <source>
        <dbReference type="ARBA" id="ARBA00023125"/>
    </source>
</evidence>
<comment type="caution">
    <text evidence="6">The sequence shown here is derived from an EMBL/GenBank/DDBJ whole genome shotgun (WGS) entry which is preliminary data.</text>
</comment>
<reference evidence="6 7" key="1">
    <citation type="submission" date="2020-03" db="EMBL/GenBank/DDBJ databases">
        <title>Genome sequence of strain Massilia sp. TW-1.</title>
        <authorList>
            <person name="Chaudhary D.K."/>
        </authorList>
    </citation>
    <scope>NUCLEOTIDE SEQUENCE [LARGE SCALE GENOMIC DNA]</scope>
    <source>
        <strain evidence="6 7">TW-1</strain>
    </source>
</reference>
<organism evidence="6 7">
    <name type="scientific">Telluria antibiotica</name>
    <dbReference type="NCBI Taxonomy" id="2717319"/>
    <lineage>
        <taxon>Bacteria</taxon>
        <taxon>Pseudomonadati</taxon>
        <taxon>Pseudomonadota</taxon>
        <taxon>Betaproteobacteria</taxon>
        <taxon>Burkholderiales</taxon>
        <taxon>Oxalobacteraceae</taxon>
        <taxon>Telluria group</taxon>
        <taxon>Telluria</taxon>
    </lineage>
</organism>
<dbReference type="PROSITE" id="PS50931">
    <property type="entry name" value="HTH_LYSR"/>
    <property type="match status" value="1"/>
</dbReference>
<protein>
    <submittedName>
        <fullName evidence="6">LysR family transcriptional regulator</fullName>
    </submittedName>
</protein>
<evidence type="ECO:0000313" key="6">
    <source>
        <dbReference type="EMBL" id="NIA56881.1"/>
    </source>
</evidence>
<evidence type="ECO:0000256" key="4">
    <source>
        <dbReference type="ARBA" id="ARBA00023163"/>
    </source>
</evidence>
<sequence>MRFKKLDLNLVVVLDALLDERSVTRAGVRLNASQTTISDALGRLRQYFNDDLLTQVGRKMVPTPLGESLIGPARTLLLQAEAMVNTKPSFDPAAAVRTFTLMVSDYVYTVLVTRVAAELSRIAPSITLEIVPHSTVPWESLDRGEADFLIMPQNYMTTGHPSSLLFEDGFCCIAWRDNDLVDDAITLDRFMELGHVVTRFGHNRTPAIDEWFLRRFGEMRRIEMITTGFYGLPQAVIGTRRIATIQRTLADYYADLLPIKVIEPAFELPTVSEAMQWNRYADSDPGMAWMRQVLAEHGAAIHAGPVPQA</sequence>
<evidence type="ECO:0000259" key="5">
    <source>
        <dbReference type="PROSITE" id="PS50931"/>
    </source>
</evidence>